<organism evidence="1 2">
    <name type="scientific">Puccinia graminis f. sp. tritici</name>
    <dbReference type="NCBI Taxonomy" id="56615"/>
    <lineage>
        <taxon>Eukaryota</taxon>
        <taxon>Fungi</taxon>
        <taxon>Dikarya</taxon>
        <taxon>Basidiomycota</taxon>
        <taxon>Pucciniomycotina</taxon>
        <taxon>Pucciniomycetes</taxon>
        <taxon>Pucciniales</taxon>
        <taxon>Pucciniaceae</taxon>
        <taxon>Puccinia</taxon>
    </lineage>
</organism>
<dbReference type="Proteomes" id="UP000324748">
    <property type="component" value="Unassembled WGS sequence"/>
</dbReference>
<dbReference type="AlphaFoldDB" id="A0A5B0N6A0"/>
<sequence>MWMSHLAWPSDDYPAKKDPNDTRVDPAGRSLAEAALIAVDAALKTLLTPGTRRGIMALGALAEKTPLRETRHYRNLGSAPSIRSRRISAPACGGSVEAKCEFTTCTGVHTFPSCALPSHVHMLYVSQLELLNF</sequence>
<dbReference type="EMBL" id="VSWC01000118">
    <property type="protein sequence ID" value="KAA1084777.1"/>
    <property type="molecule type" value="Genomic_DNA"/>
</dbReference>
<name>A0A5B0N6A0_PUCGR</name>
<evidence type="ECO:0000313" key="2">
    <source>
        <dbReference type="Proteomes" id="UP000324748"/>
    </source>
</evidence>
<keyword evidence="2" id="KW-1185">Reference proteome</keyword>
<proteinExistence type="predicted"/>
<gene>
    <name evidence="1" type="ORF">PGT21_035289</name>
</gene>
<accession>A0A5B0N6A0</accession>
<protein>
    <submittedName>
        <fullName evidence="1">Uncharacterized protein</fullName>
    </submittedName>
</protein>
<reference evidence="1 2" key="1">
    <citation type="submission" date="2019-05" db="EMBL/GenBank/DDBJ databases">
        <title>Emergence of the Ug99 lineage of the wheat stem rust pathogen through somatic hybridization.</title>
        <authorList>
            <person name="Li F."/>
            <person name="Upadhyaya N.M."/>
            <person name="Sperschneider J."/>
            <person name="Matny O."/>
            <person name="Nguyen-Phuc H."/>
            <person name="Mago R."/>
            <person name="Raley C."/>
            <person name="Miller M.E."/>
            <person name="Silverstein K.A.T."/>
            <person name="Henningsen E."/>
            <person name="Hirsch C.D."/>
            <person name="Visser B."/>
            <person name="Pretorius Z.A."/>
            <person name="Steffenson B.J."/>
            <person name="Schwessinger B."/>
            <person name="Dodds P.N."/>
            <person name="Figueroa M."/>
        </authorList>
    </citation>
    <scope>NUCLEOTIDE SEQUENCE [LARGE SCALE GENOMIC DNA]</scope>
    <source>
        <strain evidence="1">21-0</strain>
    </source>
</reference>
<comment type="caution">
    <text evidence="1">The sequence shown here is derived from an EMBL/GenBank/DDBJ whole genome shotgun (WGS) entry which is preliminary data.</text>
</comment>
<evidence type="ECO:0000313" key="1">
    <source>
        <dbReference type="EMBL" id="KAA1084777.1"/>
    </source>
</evidence>